<reference evidence="2 3" key="1">
    <citation type="submission" date="2020-10" db="EMBL/GenBank/DDBJ databases">
        <title>Complete genome sequence of Corynebacterium jeddahense DSM 45997, type strain of Corynebacterium jeddahense.</title>
        <authorList>
            <person name="Busche T."/>
            <person name="Kalinowski J."/>
            <person name="Ruckert C."/>
        </authorList>
    </citation>
    <scope>NUCLEOTIDE SEQUENCE [LARGE SCALE GENOMIC DNA]</scope>
    <source>
        <strain evidence="2 3">DSM 45997</strain>
    </source>
</reference>
<name>A0ABY7ULR8_9CORY</name>
<proteinExistence type="predicted"/>
<accession>A0ABY7ULR8</accession>
<dbReference type="InterPro" id="IPR002611">
    <property type="entry name" value="IstB_ATP-bd"/>
</dbReference>
<dbReference type="Pfam" id="PF01695">
    <property type="entry name" value="IstB_IS21"/>
    <property type="match status" value="1"/>
</dbReference>
<organism evidence="2 3">
    <name type="scientific">Corynebacterium jeddahense</name>
    <dbReference type="NCBI Taxonomy" id="1414719"/>
    <lineage>
        <taxon>Bacteria</taxon>
        <taxon>Bacillati</taxon>
        <taxon>Actinomycetota</taxon>
        <taxon>Actinomycetes</taxon>
        <taxon>Mycobacteriales</taxon>
        <taxon>Corynebacteriaceae</taxon>
        <taxon>Corynebacterium</taxon>
    </lineage>
</organism>
<sequence length="47" mass="5205">MTSQFTPDEWYKSIPNAVIAESILNRLVAGAEIITIEGETLRLTPSQ</sequence>
<dbReference type="Gene3D" id="3.40.50.300">
    <property type="entry name" value="P-loop containing nucleotide triphosphate hydrolases"/>
    <property type="match status" value="1"/>
</dbReference>
<evidence type="ECO:0000313" key="2">
    <source>
        <dbReference type="EMBL" id="WCZ39621.1"/>
    </source>
</evidence>
<dbReference type="RefSeq" id="WP_232297722.1">
    <property type="nucleotide sequence ID" value="NZ_CP063194.1"/>
</dbReference>
<dbReference type="EMBL" id="CP063194">
    <property type="protein sequence ID" value="WCZ39621.1"/>
    <property type="molecule type" value="Genomic_DNA"/>
</dbReference>
<evidence type="ECO:0000313" key="3">
    <source>
        <dbReference type="Proteomes" id="UP001218071"/>
    </source>
</evidence>
<feature type="domain" description="IstB-like ATP-binding" evidence="1">
    <location>
        <begin position="1"/>
        <end position="44"/>
    </location>
</feature>
<keyword evidence="3" id="KW-1185">Reference proteome</keyword>
<protein>
    <recommendedName>
        <fullName evidence="1">IstB-like ATP-binding domain-containing protein</fullName>
    </recommendedName>
</protein>
<evidence type="ECO:0000259" key="1">
    <source>
        <dbReference type="Pfam" id="PF01695"/>
    </source>
</evidence>
<dbReference type="Proteomes" id="UP001218071">
    <property type="component" value="Chromosome"/>
</dbReference>
<dbReference type="InterPro" id="IPR027417">
    <property type="entry name" value="P-loop_NTPase"/>
</dbReference>
<gene>
    <name evidence="2" type="ORF">CJEDD_10255</name>
</gene>